<protein>
    <submittedName>
        <fullName evidence="1">Uncharacterized protein</fullName>
    </submittedName>
</protein>
<reference evidence="2" key="2">
    <citation type="submission" date="2024-04" db="EMBL/GenBank/DDBJ databases">
        <authorList>
            <person name="Chen Y."/>
            <person name="Shah S."/>
            <person name="Dougan E. K."/>
            <person name="Thang M."/>
            <person name="Chan C."/>
        </authorList>
    </citation>
    <scope>NUCLEOTIDE SEQUENCE [LARGE SCALE GENOMIC DNA]</scope>
</reference>
<organism evidence="1">
    <name type="scientific">Cladocopium goreaui</name>
    <dbReference type="NCBI Taxonomy" id="2562237"/>
    <lineage>
        <taxon>Eukaryota</taxon>
        <taxon>Sar</taxon>
        <taxon>Alveolata</taxon>
        <taxon>Dinophyceae</taxon>
        <taxon>Suessiales</taxon>
        <taxon>Symbiodiniaceae</taxon>
        <taxon>Cladocopium</taxon>
    </lineage>
</organism>
<dbReference type="Proteomes" id="UP001152797">
    <property type="component" value="Unassembled WGS sequence"/>
</dbReference>
<dbReference type="OrthoDB" id="10690029at2759"/>
<sequence length="1034" mass="117392">MLPEAKKTNVHYTFNLRDFAKIIFGVMTTSSEKLTPETRRVERVGAARFLAPKCQVDNSPSCLAPLGPARFRRALLQRLEGSVYRYFMTILQVSADVAGNLLATKGEDGDVDRQDYFDVALAAIFDFDKGFFEECFPGLIFTVFQSFFHNSAVIANPVEHFRFAGRAYDLARHTWRWKPAKAETRASSVWSRVSASVSEGWDFLSWQYQLSIQQMAVTADLFRPVFVDETSTFASLLGPGRGGRQRNQQQILQPEDLPAVSKLICLEYFCEPKTELFHSILASGILPYLGALAIHSSDEVLSRVQQRVEIPVYRSCKESDLPYILGPADDWRLLPMHSSRLLLSLTASVEGLLISSVSAVSMRHHILDATSNANHLRLLLTEQENAFSVANLAPVYELELETETLEHDSLVFLRANGQSETGHPWKSKVVRLAALMQSFRLADSHGDLRPADELNVSVSKCGTLRCFFVGGHAFSELPMQDIYLFRRQDSFTPPSNYCQSQENDWQNHRYMKGLAHNYDIPTSQPNNNYNLLALSSEGLFMHESNEVLSMAYYLPVASMVHLKLPRVQFIPVDFFGPCREQHGWLLVDLLQSLQLVLLQGLEHVTLVEPLLADVPHDMRCLNHQWMTTPELMSRLVENTWDQMKSVPFRDFFDIGHLRSEVQKFAVDETIEWNEFQETEGVIDTLFLLNDVALPGGLVTLGSYRMQPILHCEDRPDFNQEVGVYNDSKVLVRRLICLQGDAQNMLDIEKFRLELRNALAEPGGARGHRLGFQLYQWNGLERLRLQGMDLGKAAQANWLPSMWSLIRFSKSFLWLADRVVQRMNHSATRAGSPEDWRFKAAHFRWRNFSEEEGGIPYKHPSGGHEKSQKFMAAFSLPDKYADVLRGCVPSALHCSDVFLMTNLPRESQLLASLRESYAMLCSQAQVHSITDELLPSSDIQAFFEMSEHKNRKSSNVWSKLHGFFLEVAIATRANYFLGYGYDMGIKASAVSMITSQLRTFDGRGYWCTRWAFDPDCKQHGTEAGSKTTDALSYSC</sequence>
<evidence type="ECO:0000313" key="3">
    <source>
        <dbReference type="Proteomes" id="UP001152797"/>
    </source>
</evidence>
<gene>
    <name evidence="1" type="ORF">C1SCF055_LOCUS28956</name>
</gene>
<evidence type="ECO:0000313" key="2">
    <source>
        <dbReference type="EMBL" id="CAL1156434.1"/>
    </source>
</evidence>
<evidence type="ECO:0000313" key="1">
    <source>
        <dbReference type="EMBL" id="CAI4003059.1"/>
    </source>
</evidence>
<accession>A0A9P1D4D4</accession>
<dbReference type="EMBL" id="CAMXCT030003212">
    <property type="protein sequence ID" value="CAL4790371.1"/>
    <property type="molecule type" value="Genomic_DNA"/>
</dbReference>
<reference evidence="1" key="1">
    <citation type="submission" date="2022-10" db="EMBL/GenBank/DDBJ databases">
        <authorList>
            <person name="Chen Y."/>
            <person name="Dougan E. K."/>
            <person name="Chan C."/>
            <person name="Rhodes N."/>
            <person name="Thang M."/>
        </authorList>
    </citation>
    <scope>NUCLEOTIDE SEQUENCE</scope>
</reference>
<comment type="caution">
    <text evidence="1">The sequence shown here is derived from an EMBL/GenBank/DDBJ whole genome shotgun (WGS) entry which is preliminary data.</text>
</comment>
<proteinExistence type="predicted"/>
<dbReference type="EMBL" id="CAMXCT020003212">
    <property type="protein sequence ID" value="CAL1156434.1"/>
    <property type="molecule type" value="Genomic_DNA"/>
</dbReference>
<dbReference type="EMBL" id="CAMXCT010003212">
    <property type="protein sequence ID" value="CAI4003059.1"/>
    <property type="molecule type" value="Genomic_DNA"/>
</dbReference>
<keyword evidence="3" id="KW-1185">Reference proteome</keyword>
<name>A0A9P1D4D4_9DINO</name>
<dbReference type="AlphaFoldDB" id="A0A9P1D4D4"/>